<proteinExistence type="predicted"/>
<sequence>MKRRTTVLIVLAVMLAGLAAAPSGHGDHERAREAVRQGEIRPLQDILERARSAFDGEMLEVELAEQRHGPFDGRQVYEVKMLAADGTVMELYYDARTGELLKARGHGLEEHERGRAADEDDGKEHDDHGDAEDDDGWGWFWD</sequence>
<evidence type="ECO:0000256" key="1">
    <source>
        <dbReference type="SAM" id="MobiDB-lite"/>
    </source>
</evidence>
<evidence type="ECO:0000313" key="4">
    <source>
        <dbReference type="EMBL" id="MBK1667792.1"/>
    </source>
</evidence>
<feature type="region of interest" description="Disordered" evidence="1">
    <location>
        <begin position="104"/>
        <end position="142"/>
    </location>
</feature>
<dbReference type="RefSeq" id="WP_200339954.1">
    <property type="nucleotide sequence ID" value="NZ_NRRL01000012.1"/>
</dbReference>
<evidence type="ECO:0000259" key="3">
    <source>
        <dbReference type="Pfam" id="PF03413"/>
    </source>
</evidence>
<dbReference type="InterPro" id="IPR025711">
    <property type="entry name" value="PepSY"/>
</dbReference>
<dbReference type="Gene3D" id="3.10.450.40">
    <property type="match status" value="1"/>
</dbReference>
<feature type="compositionally biased region" description="Basic and acidic residues" evidence="1">
    <location>
        <begin position="104"/>
        <end position="128"/>
    </location>
</feature>
<reference evidence="4 5" key="1">
    <citation type="journal article" date="2020" name="Microorganisms">
        <title>Osmotic Adaptation and Compatible Solute Biosynthesis of Phototrophic Bacteria as Revealed from Genome Analyses.</title>
        <authorList>
            <person name="Imhoff J.F."/>
            <person name="Rahn T."/>
            <person name="Kunzel S."/>
            <person name="Keller A."/>
            <person name="Neulinger S.C."/>
        </authorList>
    </citation>
    <scope>NUCLEOTIDE SEQUENCE [LARGE SCALE GENOMIC DNA]</scope>
    <source>
        <strain evidence="4 5">DSM 9895</strain>
    </source>
</reference>
<keyword evidence="5" id="KW-1185">Reference proteome</keyword>
<name>A0ABS1DCX9_9PROT</name>
<feature type="domain" description="PepSY" evidence="3">
    <location>
        <begin position="43"/>
        <end position="103"/>
    </location>
</feature>
<evidence type="ECO:0000313" key="5">
    <source>
        <dbReference type="Proteomes" id="UP001296873"/>
    </source>
</evidence>
<gene>
    <name evidence="4" type="ORF">CKO28_07060</name>
</gene>
<dbReference type="Proteomes" id="UP001296873">
    <property type="component" value="Unassembled WGS sequence"/>
</dbReference>
<dbReference type="Pfam" id="PF03413">
    <property type="entry name" value="PepSY"/>
    <property type="match status" value="1"/>
</dbReference>
<organism evidence="4 5">
    <name type="scientific">Rhodovibrio sodomensis</name>
    <dbReference type="NCBI Taxonomy" id="1088"/>
    <lineage>
        <taxon>Bacteria</taxon>
        <taxon>Pseudomonadati</taxon>
        <taxon>Pseudomonadota</taxon>
        <taxon>Alphaproteobacteria</taxon>
        <taxon>Rhodospirillales</taxon>
        <taxon>Rhodovibrionaceae</taxon>
        <taxon>Rhodovibrio</taxon>
    </lineage>
</organism>
<evidence type="ECO:0000256" key="2">
    <source>
        <dbReference type="SAM" id="SignalP"/>
    </source>
</evidence>
<keyword evidence="2" id="KW-0732">Signal</keyword>
<comment type="caution">
    <text evidence="4">The sequence shown here is derived from an EMBL/GenBank/DDBJ whole genome shotgun (WGS) entry which is preliminary data.</text>
</comment>
<accession>A0ABS1DCX9</accession>
<feature type="chain" id="PRO_5045165995" description="PepSY domain-containing protein" evidence="2">
    <location>
        <begin position="20"/>
        <end position="142"/>
    </location>
</feature>
<feature type="signal peptide" evidence="2">
    <location>
        <begin position="1"/>
        <end position="19"/>
    </location>
</feature>
<protein>
    <recommendedName>
        <fullName evidence="3">PepSY domain-containing protein</fullName>
    </recommendedName>
</protein>
<dbReference type="EMBL" id="NRRL01000012">
    <property type="protein sequence ID" value="MBK1667792.1"/>
    <property type="molecule type" value="Genomic_DNA"/>
</dbReference>